<protein>
    <submittedName>
        <fullName evidence="2">Uncharacterized protein</fullName>
    </submittedName>
</protein>
<proteinExistence type="predicted"/>
<feature type="region of interest" description="Disordered" evidence="1">
    <location>
        <begin position="451"/>
        <end position="630"/>
    </location>
</feature>
<feature type="compositionally biased region" description="Polar residues" evidence="1">
    <location>
        <begin position="460"/>
        <end position="505"/>
    </location>
</feature>
<accession>A0A4U0U2Q0</accession>
<dbReference type="PANTHER" id="PTHR40623">
    <property type="entry name" value="INTEGRAL MEMBRANE PROTEIN"/>
    <property type="match status" value="1"/>
</dbReference>
<keyword evidence="3" id="KW-1185">Reference proteome</keyword>
<evidence type="ECO:0000256" key="1">
    <source>
        <dbReference type="SAM" id="MobiDB-lite"/>
    </source>
</evidence>
<feature type="compositionally biased region" description="Polar residues" evidence="1">
    <location>
        <begin position="515"/>
        <end position="533"/>
    </location>
</feature>
<organism evidence="2 3">
    <name type="scientific">Salinomyces thailandicus</name>
    <dbReference type="NCBI Taxonomy" id="706561"/>
    <lineage>
        <taxon>Eukaryota</taxon>
        <taxon>Fungi</taxon>
        <taxon>Dikarya</taxon>
        <taxon>Ascomycota</taxon>
        <taxon>Pezizomycotina</taxon>
        <taxon>Dothideomycetes</taxon>
        <taxon>Dothideomycetidae</taxon>
        <taxon>Mycosphaerellales</taxon>
        <taxon>Teratosphaeriaceae</taxon>
        <taxon>Salinomyces</taxon>
    </lineage>
</organism>
<feature type="compositionally biased region" description="Polar residues" evidence="1">
    <location>
        <begin position="380"/>
        <end position="393"/>
    </location>
</feature>
<dbReference type="PANTHER" id="PTHR40623:SF2">
    <property type="entry name" value="INTEGRAL MEMBRANE PROTEIN"/>
    <property type="match status" value="1"/>
</dbReference>
<name>A0A4U0U2Q0_9PEZI</name>
<feature type="compositionally biased region" description="Basic and acidic residues" evidence="1">
    <location>
        <begin position="604"/>
        <end position="630"/>
    </location>
</feature>
<evidence type="ECO:0000313" key="3">
    <source>
        <dbReference type="Proteomes" id="UP000308549"/>
    </source>
</evidence>
<sequence length="630" mass="68357">MHPEASCICSEKAPRKPDDASVAPLNRESHAPPTVATNTPGGCTKYKVGPAEAPASLLPQTASDHANASSTTRSVHHADQVHQLLLTVPYLLTTDHDHVPFSATAVVMGKAVFTDWQLWQKLTFGLGCAMVVTILIGCVKLSYSRWRLRKYSAIAEQEKKEQAMARQISQRRRGNNEGGKDETLFGIRALESGIEVEGVWVSRPNTPEGSRQSSVGSLALQHLHRTRSDVDVEKQPQLAYDRSVSKSTTASTRRASSTFDCATSAERLPSSHASRDSSPDATITKPPRSRHPPCSYSKYSSAPYTYRCSATVTAFEGLEAIHLASTSLHADGSGGSTSSSQGSDDNGSISAAAPRLLTGTSARDLPPRRPSVDLELLNNHRMSQAAETGQLTPRTRRTGDWSGPSAQVSAVSIPDQSDYFVNAMVTPLSELRSPVTPNSPKIDALPAAVRRSSMPEGVTPFSQFCQTAPPTPRPISSQASIQERSPQRPQSHAVSIYTSAPSSPIKTAPTPREPATTQTTSRPGSQPSLQPHRSSFDKRESQILRGHGSGFEILRPGSLNPPKPAEHPMQRQRAAPPISLHNNDYRPRSGSADSRKKLKKKRRLSIDSRTSDETDVSQKSRDSVWYDARH</sequence>
<feature type="region of interest" description="Disordered" evidence="1">
    <location>
        <begin position="329"/>
        <end position="406"/>
    </location>
</feature>
<dbReference type="OrthoDB" id="5426165at2759"/>
<feature type="region of interest" description="Disordered" evidence="1">
    <location>
        <begin position="1"/>
        <end position="43"/>
    </location>
</feature>
<feature type="region of interest" description="Disordered" evidence="1">
    <location>
        <begin position="225"/>
        <end position="296"/>
    </location>
</feature>
<comment type="caution">
    <text evidence="2">The sequence shown here is derived from an EMBL/GenBank/DDBJ whole genome shotgun (WGS) entry which is preliminary data.</text>
</comment>
<reference evidence="2 3" key="1">
    <citation type="submission" date="2017-03" db="EMBL/GenBank/DDBJ databases">
        <title>Genomes of endolithic fungi from Antarctica.</title>
        <authorList>
            <person name="Coleine C."/>
            <person name="Masonjones S."/>
            <person name="Stajich J.E."/>
        </authorList>
    </citation>
    <scope>NUCLEOTIDE SEQUENCE [LARGE SCALE GENOMIC DNA]</scope>
    <source>
        <strain evidence="2 3">CCFEE 6315</strain>
    </source>
</reference>
<dbReference type="AlphaFoldDB" id="A0A4U0U2Q0"/>
<evidence type="ECO:0000313" key="2">
    <source>
        <dbReference type="EMBL" id="TKA28686.1"/>
    </source>
</evidence>
<dbReference type="EMBL" id="NAJL01000017">
    <property type="protein sequence ID" value="TKA28686.1"/>
    <property type="molecule type" value="Genomic_DNA"/>
</dbReference>
<gene>
    <name evidence="2" type="ORF">B0A50_03013</name>
</gene>
<dbReference type="Proteomes" id="UP000308549">
    <property type="component" value="Unassembled WGS sequence"/>
</dbReference>
<feature type="compositionally biased region" description="Low complexity" evidence="1">
    <location>
        <begin position="247"/>
        <end position="258"/>
    </location>
</feature>
<feature type="compositionally biased region" description="Low complexity" evidence="1">
    <location>
        <begin position="336"/>
        <end position="350"/>
    </location>
</feature>